<evidence type="ECO:0000313" key="4">
    <source>
        <dbReference type="Proteomes" id="UP001358417"/>
    </source>
</evidence>
<dbReference type="GO" id="GO:0007005">
    <property type="term" value="P:mitochondrion organization"/>
    <property type="evidence" value="ECO:0007669"/>
    <property type="project" value="TreeGrafter"/>
</dbReference>
<evidence type="ECO:0008006" key="5">
    <source>
        <dbReference type="Google" id="ProtNLM"/>
    </source>
</evidence>
<feature type="region of interest" description="Disordered" evidence="2">
    <location>
        <begin position="382"/>
        <end position="406"/>
    </location>
</feature>
<feature type="repeat" description="PPR" evidence="1">
    <location>
        <begin position="153"/>
        <end position="187"/>
    </location>
</feature>
<dbReference type="Gene3D" id="1.25.40.10">
    <property type="entry name" value="Tetratricopeptide repeat domain"/>
    <property type="match status" value="1"/>
</dbReference>
<dbReference type="NCBIfam" id="TIGR00756">
    <property type="entry name" value="PPR"/>
    <property type="match status" value="1"/>
</dbReference>
<dbReference type="GO" id="GO:0006396">
    <property type="term" value="P:RNA processing"/>
    <property type="evidence" value="ECO:0007669"/>
    <property type="project" value="TreeGrafter"/>
</dbReference>
<feature type="region of interest" description="Disordered" evidence="2">
    <location>
        <begin position="889"/>
        <end position="949"/>
    </location>
</feature>
<name>A0AAV9NNC0_9EURO</name>
<dbReference type="PANTHER" id="PTHR47934">
    <property type="entry name" value="PENTATRICOPEPTIDE REPEAT-CONTAINING PROTEIN PET309, MITOCHONDRIAL"/>
    <property type="match status" value="1"/>
</dbReference>
<feature type="compositionally biased region" description="Basic and acidic residues" evidence="2">
    <location>
        <begin position="889"/>
        <end position="901"/>
    </location>
</feature>
<evidence type="ECO:0000313" key="3">
    <source>
        <dbReference type="EMBL" id="KAK5062633.1"/>
    </source>
</evidence>
<evidence type="ECO:0000256" key="2">
    <source>
        <dbReference type="SAM" id="MobiDB-lite"/>
    </source>
</evidence>
<dbReference type="AlphaFoldDB" id="A0AAV9NNC0"/>
<dbReference type="GeneID" id="89972884"/>
<dbReference type="GO" id="GO:0003729">
    <property type="term" value="F:mRNA binding"/>
    <property type="evidence" value="ECO:0007669"/>
    <property type="project" value="TreeGrafter"/>
</dbReference>
<feature type="compositionally biased region" description="Pro residues" evidence="2">
    <location>
        <begin position="803"/>
        <end position="818"/>
    </location>
</feature>
<feature type="region of interest" description="Disordered" evidence="2">
    <location>
        <begin position="792"/>
        <end position="859"/>
    </location>
</feature>
<sequence length="949" mass="106419">MLSCTACIRRALNNLSPTIKSSRSLHFYTSRTGLLAQSLYRNHSTLRAIRTGHHRRELLHSLKKSSKGKPDPNKASVRKVKREALKEKDEAARIHNRNRLLNSPSSATKSILSDRVQLASEVLNLLKKEQLVKALTLCRLSEKGIDGAPPVDSVVSWNHIIDWLMLKEDTGLAWKVFNEMKKRGHKPSAQTITIMLRGYMENPKQSRSTQQALAVYNSMFGPHSTVKPSIIHSNAILSVCARARDMDSLWGIAGRLPERGPDAADRRTYTTILMAMTADVRAHALELGSKEQNFRPEERGLNTEKLFQQAIEGGQRLWTEVIARWRRGDLEIDAKLTCAMGRLLMLSSERKHHHEIFALIEQTMNLSRFDERLELKKKESPSLINADPEPTNVSVTTEQSVGEDTSQTGVMSIVRETSAESPSEALSLKNGSAYAVPDNNTLSLLLETALSLKDPNRGKHYWETITSPTGPYRLQPDGGTFTLYLRLLRSLRASQTSLDVLKSIPDTIWKTALAYRGVFMIAMSTCVRDRNNPNVFDTACRLIDLMQAKAEVFGFHQSSFDNHRTASTLSPKVLTLYVQLAIATTRGINGEKLTKDVKTGDLNFERNPRKNNVLRALNRLTSDTLNVKRMIKLNVAEYERQLAQKSRTPRVQSRLREQAEAPADTQELVDYLTTLIGAYDKLLLVNEKLEDEGLGPLDSQIVADFVREKRKLSAFVGMVNNVPGIASRYKKIKEFLEPLEKEDEERREEISNTVQSSALAEIRDEIQTMANLKEKKKLLRGLSIRQKRELQKELHARTVDPNRSPPPDSPEPLAPRPTRPMRAKDAAENGKYTGSKSVTFPGFAGIKRASRPAVKGEVEAPLRVRKPLHNGLYPTSKSMTLPRFGAIKKIDLSDIKDERTSDQTPKYASRRKPQSPYANSPGVKGWGGGFSELAKKQGQPSTGLVDLGR</sequence>
<gene>
    <name evidence="3" type="ORF">LTR84_004706</name>
</gene>
<accession>A0AAV9NNC0</accession>
<protein>
    <recommendedName>
        <fullName evidence="5">Pentatricopeptide repeat protein</fullName>
    </recommendedName>
</protein>
<dbReference type="InterPro" id="IPR011990">
    <property type="entry name" value="TPR-like_helical_dom_sf"/>
</dbReference>
<dbReference type="GO" id="GO:0005739">
    <property type="term" value="C:mitochondrion"/>
    <property type="evidence" value="ECO:0007669"/>
    <property type="project" value="TreeGrafter"/>
</dbReference>
<comment type="caution">
    <text evidence="3">The sequence shown here is derived from an EMBL/GenBank/DDBJ whole genome shotgun (WGS) entry which is preliminary data.</text>
</comment>
<dbReference type="InterPro" id="IPR051114">
    <property type="entry name" value="Mito_RNA_Proc_CCM1"/>
</dbReference>
<proteinExistence type="predicted"/>
<dbReference type="PROSITE" id="PS51375">
    <property type="entry name" value="PPR"/>
    <property type="match status" value="1"/>
</dbReference>
<dbReference type="Proteomes" id="UP001358417">
    <property type="component" value="Unassembled WGS sequence"/>
</dbReference>
<dbReference type="PANTHER" id="PTHR47934:SF6">
    <property type="entry name" value="MITOCHONDRIAL GROUP I INTRON SPLICING FACTOR CCM1-RELATED"/>
    <property type="match status" value="1"/>
</dbReference>
<dbReference type="RefSeq" id="XP_064710905.1">
    <property type="nucleotide sequence ID" value="XM_064848281.1"/>
</dbReference>
<reference evidence="3 4" key="1">
    <citation type="submission" date="2023-08" db="EMBL/GenBank/DDBJ databases">
        <title>Black Yeasts Isolated from many extreme environments.</title>
        <authorList>
            <person name="Coleine C."/>
            <person name="Stajich J.E."/>
            <person name="Selbmann L."/>
        </authorList>
    </citation>
    <scope>NUCLEOTIDE SEQUENCE [LARGE SCALE GENOMIC DNA]</scope>
    <source>
        <strain evidence="3 4">CCFEE 5792</strain>
    </source>
</reference>
<organism evidence="3 4">
    <name type="scientific">Exophiala bonariae</name>
    <dbReference type="NCBI Taxonomy" id="1690606"/>
    <lineage>
        <taxon>Eukaryota</taxon>
        <taxon>Fungi</taxon>
        <taxon>Dikarya</taxon>
        <taxon>Ascomycota</taxon>
        <taxon>Pezizomycotina</taxon>
        <taxon>Eurotiomycetes</taxon>
        <taxon>Chaetothyriomycetidae</taxon>
        <taxon>Chaetothyriales</taxon>
        <taxon>Herpotrichiellaceae</taxon>
        <taxon>Exophiala</taxon>
    </lineage>
</organism>
<dbReference type="Pfam" id="PF13041">
    <property type="entry name" value="PPR_2"/>
    <property type="match status" value="1"/>
</dbReference>
<dbReference type="InterPro" id="IPR002885">
    <property type="entry name" value="PPR_rpt"/>
</dbReference>
<feature type="compositionally biased region" description="Polar residues" evidence="2">
    <location>
        <begin position="391"/>
        <end position="406"/>
    </location>
</feature>
<keyword evidence="4" id="KW-1185">Reference proteome</keyword>
<evidence type="ECO:0000256" key="1">
    <source>
        <dbReference type="PROSITE-ProRule" id="PRU00708"/>
    </source>
</evidence>
<dbReference type="EMBL" id="JAVRRD010000002">
    <property type="protein sequence ID" value="KAK5062633.1"/>
    <property type="molecule type" value="Genomic_DNA"/>
</dbReference>